<sequence>MNSNIELISLTNMIKKITFLIFITSMACVMAQDKNFEDGFIVTTNSDTLYGKIKKDKKSVMSKKIYFAKNGGDSGVEFFKPSSLKGFSLSDENYVSVDFNNTKNGKKIASKRFAQVLVNKEVSLYKVDLDASEINYEYESPAYYGYVLKMDSSFYSLTQEEVISNRTEKGISFKSGLPYHANKKYTTIRKYYIGILKYAFLNCSRISTQINNLKFADKSMIKLIYDYNKCMK</sequence>
<dbReference type="AlphaFoldDB" id="A0A0D7VYA8"/>
<organism evidence="1 2">
    <name type="scientific">Neotamlana nanhaiensis</name>
    <dbReference type="NCBI Taxonomy" id="1382798"/>
    <lineage>
        <taxon>Bacteria</taxon>
        <taxon>Pseudomonadati</taxon>
        <taxon>Bacteroidota</taxon>
        <taxon>Flavobacteriia</taxon>
        <taxon>Flavobacteriales</taxon>
        <taxon>Flavobacteriaceae</taxon>
        <taxon>Neotamlana</taxon>
    </lineage>
</organism>
<accession>A0A0D7VYA8</accession>
<dbReference type="EMBL" id="JTDV01000015">
    <property type="protein sequence ID" value="KJD31428.1"/>
    <property type="molecule type" value="Genomic_DNA"/>
</dbReference>
<comment type="caution">
    <text evidence="1">The sequence shown here is derived from an EMBL/GenBank/DDBJ whole genome shotgun (WGS) entry which is preliminary data.</text>
</comment>
<evidence type="ECO:0000313" key="1">
    <source>
        <dbReference type="EMBL" id="KJD31428.1"/>
    </source>
</evidence>
<dbReference type="PATRIC" id="fig|1382798.3.peg.1581"/>
<evidence type="ECO:0000313" key="2">
    <source>
        <dbReference type="Proteomes" id="UP000032361"/>
    </source>
</evidence>
<keyword evidence="2" id="KW-1185">Reference proteome</keyword>
<reference evidence="1 2" key="1">
    <citation type="journal article" date="2015" name="Antonie Van Leeuwenhoek">
        <title>Tamlana nanhaiensis sp. nov., isolated from surface seawater collected from the South China Sea.</title>
        <authorList>
            <person name="Liu X."/>
            <person name="Lai Q."/>
            <person name="Du Y."/>
            <person name="Li G."/>
            <person name="Sun F."/>
            <person name="Shao Z."/>
        </authorList>
    </citation>
    <scope>NUCLEOTIDE SEQUENCE [LARGE SCALE GENOMIC DNA]</scope>
    <source>
        <strain evidence="1 2">FHC16</strain>
    </source>
</reference>
<gene>
    <name evidence="1" type="ORF">PK35_15080</name>
</gene>
<proteinExistence type="predicted"/>
<dbReference type="STRING" id="1382798.PK35_15080"/>
<name>A0A0D7VYA8_9FLAO</name>
<dbReference type="RefSeq" id="WP_044627401.1">
    <property type="nucleotide sequence ID" value="NZ_JTDV01000015.1"/>
</dbReference>
<protein>
    <submittedName>
        <fullName evidence="1">Uncharacterized protein</fullName>
    </submittedName>
</protein>
<dbReference type="Proteomes" id="UP000032361">
    <property type="component" value="Unassembled WGS sequence"/>
</dbReference>